<keyword evidence="6" id="KW-1133">Transmembrane helix</keyword>
<evidence type="ECO:0000256" key="8">
    <source>
        <dbReference type="ARBA" id="ARBA00023136"/>
    </source>
</evidence>
<dbReference type="Pfam" id="PF10613">
    <property type="entry name" value="Lig_chan-Glu_bd"/>
    <property type="match status" value="1"/>
</dbReference>
<dbReference type="Gene3D" id="3.40.190.10">
    <property type="entry name" value="Periplasmic binding protein-like II"/>
    <property type="match status" value="1"/>
</dbReference>
<dbReference type="Gene3D" id="1.10.287.70">
    <property type="match status" value="1"/>
</dbReference>
<evidence type="ECO:0000256" key="6">
    <source>
        <dbReference type="ARBA" id="ARBA00022989"/>
    </source>
</evidence>
<keyword evidence="7" id="KW-0406">Ion transport</keyword>
<keyword evidence="4" id="KW-1003">Cell membrane</keyword>
<evidence type="ECO:0000256" key="12">
    <source>
        <dbReference type="ARBA" id="ARBA00023303"/>
    </source>
</evidence>
<keyword evidence="5" id="KW-0812">Transmembrane</keyword>
<keyword evidence="3" id="KW-0813">Transport</keyword>
<evidence type="ECO:0000256" key="11">
    <source>
        <dbReference type="ARBA" id="ARBA00023286"/>
    </source>
</evidence>
<evidence type="ECO:0000259" key="13">
    <source>
        <dbReference type="SMART" id="SM00918"/>
    </source>
</evidence>
<organism evidence="14 15">
    <name type="scientific">Rhodnius prolixus</name>
    <name type="common">Triatomid bug</name>
    <dbReference type="NCBI Taxonomy" id="13249"/>
    <lineage>
        <taxon>Eukaryota</taxon>
        <taxon>Metazoa</taxon>
        <taxon>Ecdysozoa</taxon>
        <taxon>Arthropoda</taxon>
        <taxon>Hexapoda</taxon>
        <taxon>Insecta</taxon>
        <taxon>Pterygota</taxon>
        <taxon>Neoptera</taxon>
        <taxon>Paraneoptera</taxon>
        <taxon>Hemiptera</taxon>
        <taxon>Heteroptera</taxon>
        <taxon>Panheteroptera</taxon>
        <taxon>Cimicomorpha</taxon>
        <taxon>Reduviidae</taxon>
        <taxon>Triatominae</taxon>
        <taxon>Rhodnius</taxon>
    </lineage>
</organism>
<keyword evidence="12" id="KW-0407">Ion channel</keyword>
<keyword evidence="15" id="KW-1185">Reference proteome</keyword>
<evidence type="ECO:0000256" key="3">
    <source>
        <dbReference type="ARBA" id="ARBA00022448"/>
    </source>
</evidence>
<proteinExistence type="inferred from homology"/>
<name>T1H8N2_RHOPR</name>
<dbReference type="PANTHER" id="PTHR42643:SF35">
    <property type="entry name" value="IONOTROPIC RECEPTOR 68A, ISOFORM A"/>
    <property type="match status" value="1"/>
</dbReference>
<dbReference type="InterPro" id="IPR019594">
    <property type="entry name" value="Glu/Gly-bd"/>
</dbReference>
<dbReference type="AlphaFoldDB" id="T1H8N2"/>
<dbReference type="InParanoid" id="T1H8N2"/>
<comment type="similarity">
    <text evidence="2">Belongs to the glutamate-gated ion channel (TC 1.A.10.1) family.</text>
</comment>
<evidence type="ECO:0000256" key="1">
    <source>
        <dbReference type="ARBA" id="ARBA00004651"/>
    </source>
</evidence>
<evidence type="ECO:0000256" key="7">
    <source>
        <dbReference type="ARBA" id="ARBA00023065"/>
    </source>
</evidence>
<comment type="subcellular location">
    <subcellularLocation>
        <location evidence="1">Cell membrane</location>
        <topology evidence="1">Multi-pass membrane protein</topology>
    </subcellularLocation>
</comment>
<keyword evidence="11" id="KW-1071">Ligand-gated ion channel</keyword>
<dbReference type="InterPro" id="IPR001320">
    <property type="entry name" value="Iontro_rcpt_C"/>
</dbReference>
<dbReference type="Pfam" id="PF00060">
    <property type="entry name" value="Lig_chan"/>
    <property type="match status" value="1"/>
</dbReference>
<dbReference type="EMBL" id="ACPB03019872">
    <property type="status" value="NOT_ANNOTATED_CDS"/>
    <property type="molecule type" value="Genomic_DNA"/>
</dbReference>
<dbReference type="Proteomes" id="UP000015103">
    <property type="component" value="Unassembled WGS sequence"/>
</dbReference>
<reference evidence="14" key="1">
    <citation type="submission" date="2015-05" db="UniProtKB">
        <authorList>
            <consortium name="EnsemblMetazoa"/>
        </authorList>
    </citation>
    <scope>IDENTIFICATION</scope>
</reference>
<dbReference type="VEuPathDB" id="VectorBase:RPRC000379"/>
<dbReference type="GO" id="GO:0015276">
    <property type="term" value="F:ligand-gated monoatomic ion channel activity"/>
    <property type="evidence" value="ECO:0007669"/>
    <property type="project" value="InterPro"/>
</dbReference>
<dbReference type="InterPro" id="IPR052192">
    <property type="entry name" value="Insect_Ionotropic_Sensory_Rcpt"/>
</dbReference>
<dbReference type="PANTHER" id="PTHR42643">
    <property type="entry name" value="IONOTROPIC RECEPTOR 20A-RELATED"/>
    <property type="match status" value="1"/>
</dbReference>
<keyword evidence="9" id="KW-0675">Receptor</keyword>
<dbReference type="GO" id="GO:0005886">
    <property type="term" value="C:plasma membrane"/>
    <property type="evidence" value="ECO:0007669"/>
    <property type="project" value="UniProtKB-SubCell"/>
</dbReference>
<dbReference type="eggNOG" id="KOG1052">
    <property type="taxonomic scope" value="Eukaryota"/>
</dbReference>
<protein>
    <recommendedName>
        <fullName evidence="13">Ionotropic glutamate receptor L-glutamate and glycine-binding domain-containing protein</fullName>
    </recommendedName>
</protein>
<dbReference type="SMART" id="SM00918">
    <property type="entry name" value="Lig_chan-Glu_bd"/>
    <property type="match status" value="1"/>
</dbReference>
<accession>T1H8N2</accession>
<evidence type="ECO:0000256" key="2">
    <source>
        <dbReference type="ARBA" id="ARBA00008685"/>
    </source>
</evidence>
<evidence type="ECO:0000256" key="4">
    <source>
        <dbReference type="ARBA" id="ARBA00022475"/>
    </source>
</evidence>
<sequence length="595" mass="68672">MIACLAEPLTLTSLNANYSLINQDNLANIFAYAFERHYCAQISFEQSEYASFLMKLIHETRTSPTIAIGDQNEKLSCPYHIIFTLTLKALPYLLSKTKIADRAKLLCLVATASFKDFQLFIKEEAVKYFGQSSGSLVVLTNPDIVYRYSLISNRFIKENIGNPKWMSDVVRFEDLNGLELTVSTFNCSIFSQIGPLDSNGHPKWIYGVEIDFLHLLSNRLNFTYRIVIPTDEDKRGFINEQGMWSGGLLKLVGEKQVDLAFCGILLTDYLKMSSIEFAPPITKICHKFLVPRPVLLTNQVFGIFKPFRTHLWAFITATTLFMALCFRWIADISREIPTIVSRQNSVYRKYPKSLFIVWAILFGNFPKSLVTKGPLRHIVTWWALFCMLMSACFASSLISHLTTPTYSEKMDTLKELVEQEYFWTTNTMLDFRGIFNLEDQWQREWIKKFFLSSADEENQLIKQKAKMAVFGGQLDDAFYVYDDICPSCLRAYEVSSQCISSHTTGFILPNGSPYKNIFTHFVRIFQERGLFIKKFRDISDKEALKKQYIREVVVPKKRTIVWRQQLELDNIIGIFYAFALGILVSVLVFLLEWTI</sequence>
<dbReference type="OMA" id="VFFYELK"/>
<evidence type="ECO:0000256" key="5">
    <source>
        <dbReference type="ARBA" id="ARBA00022692"/>
    </source>
</evidence>
<dbReference type="SUPFAM" id="SSF53850">
    <property type="entry name" value="Periplasmic binding protein-like II"/>
    <property type="match status" value="1"/>
</dbReference>
<dbReference type="FunCoup" id="T1H8N2">
    <property type="interactions" value="7"/>
</dbReference>
<evidence type="ECO:0000256" key="9">
    <source>
        <dbReference type="ARBA" id="ARBA00023170"/>
    </source>
</evidence>
<keyword evidence="10" id="KW-0325">Glycoprotein</keyword>
<dbReference type="GO" id="GO:0050906">
    <property type="term" value="P:detection of stimulus involved in sensory perception"/>
    <property type="evidence" value="ECO:0007669"/>
    <property type="project" value="UniProtKB-ARBA"/>
</dbReference>
<evidence type="ECO:0000313" key="14">
    <source>
        <dbReference type="EnsemblMetazoa" id="RPRC000379-PA"/>
    </source>
</evidence>
<keyword evidence="8" id="KW-0472">Membrane</keyword>
<feature type="domain" description="Ionotropic glutamate receptor L-glutamate and glycine-binding" evidence="13">
    <location>
        <begin position="195"/>
        <end position="251"/>
    </location>
</feature>
<dbReference type="EnsemblMetazoa" id="RPRC000379-RA">
    <property type="protein sequence ID" value="RPRC000379-PA"/>
    <property type="gene ID" value="RPRC000379"/>
</dbReference>
<evidence type="ECO:0000313" key="15">
    <source>
        <dbReference type="Proteomes" id="UP000015103"/>
    </source>
</evidence>
<evidence type="ECO:0000256" key="10">
    <source>
        <dbReference type="ARBA" id="ARBA00023180"/>
    </source>
</evidence>